<dbReference type="EMBL" id="OX465083">
    <property type="protein sequence ID" value="CAI9292439.1"/>
    <property type="molecule type" value="Genomic_DNA"/>
</dbReference>
<evidence type="ECO:0000313" key="2">
    <source>
        <dbReference type="Proteomes" id="UP001177003"/>
    </source>
</evidence>
<evidence type="ECO:0000313" key="1">
    <source>
        <dbReference type="EMBL" id="CAI9292439.1"/>
    </source>
</evidence>
<dbReference type="AlphaFoldDB" id="A0AA35ZH09"/>
<protein>
    <submittedName>
        <fullName evidence="1">Uncharacterized protein</fullName>
    </submittedName>
</protein>
<reference evidence="1" key="1">
    <citation type="submission" date="2023-04" db="EMBL/GenBank/DDBJ databases">
        <authorList>
            <person name="Vijverberg K."/>
            <person name="Xiong W."/>
            <person name="Schranz E."/>
        </authorList>
    </citation>
    <scope>NUCLEOTIDE SEQUENCE</scope>
</reference>
<organism evidence="1 2">
    <name type="scientific">Lactuca saligna</name>
    <name type="common">Willowleaf lettuce</name>
    <dbReference type="NCBI Taxonomy" id="75948"/>
    <lineage>
        <taxon>Eukaryota</taxon>
        <taxon>Viridiplantae</taxon>
        <taxon>Streptophyta</taxon>
        <taxon>Embryophyta</taxon>
        <taxon>Tracheophyta</taxon>
        <taxon>Spermatophyta</taxon>
        <taxon>Magnoliopsida</taxon>
        <taxon>eudicotyledons</taxon>
        <taxon>Gunneridae</taxon>
        <taxon>Pentapetalae</taxon>
        <taxon>asterids</taxon>
        <taxon>campanulids</taxon>
        <taxon>Asterales</taxon>
        <taxon>Asteraceae</taxon>
        <taxon>Cichorioideae</taxon>
        <taxon>Cichorieae</taxon>
        <taxon>Lactucinae</taxon>
        <taxon>Lactuca</taxon>
    </lineage>
</organism>
<accession>A0AA35ZH09</accession>
<name>A0AA35ZH09_LACSI</name>
<dbReference type="Proteomes" id="UP001177003">
    <property type="component" value="Chromosome 7"/>
</dbReference>
<proteinExistence type="predicted"/>
<gene>
    <name evidence="1" type="ORF">LSALG_LOCUS31513</name>
</gene>
<sequence length="57" mass="6513">MTGDDTIVGASPNEARVFNERGRTELGFANPKLVKVRARQQRRSSCRRWLPTLEVEI</sequence>
<keyword evidence="2" id="KW-1185">Reference proteome</keyword>